<keyword evidence="2" id="KW-1185">Reference proteome</keyword>
<gene>
    <name evidence="1" type="primary">ck328</name>
</gene>
<dbReference type="EMBL" id="MN873693">
    <property type="protein sequence ID" value="QIN54453.1"/>
    <property type="molecule type" value="Genomic_DNA"/>
</dbReference>
<accession>A0A6G8MY19</accession>
<organism evidence="1 2">
    <name type="scientific">Cedratvirus kamchatka</name>
    <dbReference type="NCBI Taxonomy" id="2716914"/>
    <lineage>
        <taxon>Viruses</taxon>
        <taxon>Pithoviruses</taxon>
        <taxon>Orthocedratvirinae</taxon>
        <taxon>Alphacedratvirus</taxon>
        <taxon>Alphacedratvirus rossiense</taxon>
    </lineage>
</organism>
<name>A0A6G8MY19_9VIRU</name>
<dbReference type="Proteomes" id="UP001224087">
    <property type="component" value="Segment"/>
</dbReference>
<protein>
    <submittedName>
        <fullName evidence="1">Uncharacterized protein</fullName>
    </submittedName>
</protein>
<reference evidence="1" key="1">
    <citation type="submission" date="2019-12" db="EMBL/GenBank/DDBJ databases">
        <title>The DNA Methylation Landscape of Giant Viruses.</title>
        <authorList>
            <person name="Jeudy S."/>
            <person name="Rigou S."/>
            <person name="Alempic J.-M."/>
            <person name="Claverie J.-M."/>
            <person name="Abergel C."/>
            <person name="Legendre M."/>
        </authorList>
    </citation>
    <scope>NUCLEOTIDE SEQUENCE</scope>
    <source>
        <strain evidence="1">P4</strain>
    </source>
</reference>
<evidence type="ECO:0000313" key="2">
    <source>
        <dbReference type="Proteomes" id="UP001224087"/>
    </source>
</evidence>
<sequence length="55" mass="6606">MDNQVRQKLQDYIQELQSVTETLLKQGQEEEKKEWIETIKCLLADLEVYKECYPS</sequence>
<evidence type="ECO:0000313" key="1">
    <source>
        <dbReference type="EMBL" id="QIN54453.1"/>
    </source>
</evidence>
<proteinExistence type="predicted"/>